<feature type="region of interest" description="Disordered" evidence="13">
    <location>
        <begin position="558"/>
        <end position="578"/>
    </location>
</feature>
<dbReference type="InterPro" id="IPR036322">
    <property type="entry name" value="WD40_repeat_dom_sf"/>
</dbReference>
<keyword evidence="12" id="KW-0966">Cell projection</keyword>
<evidence type="ECO:0000256" key="8">
    <source>
        <dbReference type="ARBA" id="ARBA00022794"/>
    </source>
</evidence>
<keyword evidence="11" id="KW-0206">Cytoskeleton</keyword>
<evidence type="ECO:0008006" key="16">
    <source>
        <dbReference type="Google" id="ProtNLM"/>
    </source>
</evidence>
<evidence type="ECO:0000256" key="2">
    <source>
        <dbReference type="ARBA" id="ARBA00004430"/>
    </source>
</evidence>
<dbReference type="PANTHER" id="PTHR13667">
    <property type="entry name" value="HOMOLOC-13"/>
    <property type="match status" value="1"/>
</dbReference>
<evidence type="ECO:0000256" key="3">
    <source>
        <dbReference type="ARBA" id="ARBA00006059"/>
    </source>
</evidence>
<dbReference type="GO" id="GO:0045184">
    <property type="term" value="P:establishment of protein localization"/>
    <property type="evidence" value="ECO:0007669"/>
    <property type="project" value="TreeGrafter"/>
</dbReference>
<keyword evidence="10" id="KW-0472">Membrane</keyword>
<gene>
    <name evidence="14" type="ORF">WA026_015534</name>
</gene>
<evidence type="ECO:0000256" key="4">
    <source>
        <dbReference type="ARBA" id="ARBA00022475"/>
    </source>
</evidence>
<dbReference type="GO" id="GO:0044782">
    <property type="term" value="P:cilium organization"/>
    <property type="evidence" value="ECO:0007669"/>
    <property type="project" value="TreeGrafter"/>
</dbReference>
<proteinExistence type="inferred from homology"/>
<keyword evidence="4" id="KW-1003">Cell membrane</keyword>
<dbReference type="GO" id="GO:0097541">
    <property type="term" value="C:axonemal basal plate"/>
    <property type="evidence" value="ECO:0007669"/>
    <property type="project" value="TreeGrafter"/>
</dbReference>
<dbReference type="Pfam" id="PF11768">
    <property type="entry name" value="Frtz"/>
    <property type="match status" value="2"/>
</dbReference>
<dbReference type="EMBL" id="JARQZJ010000129">
    <property type="protein sequence ID" value="KAK9891576.1"/>
    <property type="molecule type" value="Genomic_DNA"/>
</dbReference>
<evidence type="ECO:0000256" key="9">
    <source>
        <dbReference type="ARBA" id="ARBA00023069"/>
    </source>
</evidence>
<comment type="similarity">
    <text evidence="3">Belongs to the WD repeat fritz family.</text>
</comment>
<protein>
    <recommendedName>
        <fullName evidence="16">WD repeat-containing and planar cell polarity effector protein fritz</fullName>
    </recommendedName>
</protein>
<keyword evidence="9" id="KW-0969">Cilium</keyword>
<keyword evidence="5" id="KW-0963">Cytoplasm</keyword>
<organism evidence="14 15">
    <name type="scientific">Henosepilachna vigintioctopunctata</name>
    <dbReference type="NCBI Taxonomy" id="420089"/>
    <lineage>
        <taxon>Eukaryota</taxon>
        <taxon>Metazoa</taxon>
        <taxon>Ecdysozoa</taxon>
        <taxon>Arthropoda</taxon>
        <taxon>Hexapoda</taxon>
        <taxon>Insecta</taxon>
        <taxon>Pterygota</taxon>
        <taxon>Neoptera</taxon>
        <taxon>Endopterygota</taxon>
        <taxon>Coleoptera</taxon>
        <taxon>Polyphaga</taxon>
        <taxon>Cucujiformia</taxon>
        <taxon>Coccinelloidea</taxon>
        <taxon>Coccinellidae</taxon>
        <taxon>Epilachninae</taxon>
        <taxon>Epilachnini</taxon>
        <taxon>Henosepilachna</taxon>
    </lineage>
</organism>
<accession>A0AAW1VEF9</accession>
<dbReference type="SUPFAM" id="SSF50978">
    <property type="entry name" value="WD40 repeat-like"/>
    <property type="match status" value="1"/>
</dbReference>
<dbReference type="AlphaFoldDB" id="A0AAW1VEF9"/>
<evidence type="ECO:0000256" key="11">
    <source>
        <dbReference type="ARBA" id="ARBA00023212"/>
    </source>
</evidence>
<comment type="caution">
    <text evidence="14">The sequence shown here is derived from an EMBL/GenBank/DDBJ whole genome shotgun (WGS) entry which is preliminary data.</text>
</comment>
<feature type="compositionally biased region" description="Low complexity" evidence="13">
    <location>
        <begin position="558"/>
        <end position="567"/>
    </location>
</feature>
<reference evidence="14 15" key="1">
    <citation type="submission" date="2023-03" db="EMBL/GenBank/DDBJ databases">
        <title>Genome insight into feeding habits of ladybird beetles.</title>
        <authorList>
            <person name="Li H.-S."/>
            <person name="Huang Y.-H."/>
            <person name="Pang H."/>
        </authorList>
    </citation>
    <scope>NUCLEOTIDE SEQUENCE [LARGE SCALE GENOMIC DNA]</scope>
    <source>
        <strain evidence="14">SYSU_2023b</strain>
        <tissue evidence="14">Whole body</tissue>
    </source>
</reference>
<evidence type="ECO:0000256" key="1">
    <source>
        <dbReference type="ARBA" id="ARBA00004236"/>
    </source>
</evidence>
<evidence type="ECO:0000256" key="6">
    <source>
        <dbReference type="ARBA" id="ARBA00022574"/>
    </source>
</evidence>
<keyword evidence="8" id="KW-0970">Cilium biogenesis/degradation</keyword>
<evidence type="ECO:0000256" key="13">
    <source>
        <dbReference type="SAM" id="MobiDB-lite"/>
    </source>
</evidence>
<dbReference type="GO" id="GO:0007399">
    <property type="term" value="P:nervous system development"/>
    <property type="evidence" value="ECO:0007669"/>
    <property type="project" value="TreeGrafter"/>
</dbReference>
<evidence type="ECO:0000256" key="5">
    <source>
        <dbReference type="ARBA" id="ARBA00022490"/>
    </source>
</evidence>
<sequence>MSTLLSEVHFWTTQEDVKIKETYYGAFKYNSKKEHFESSSKKVYSEKRGLLWHPVNKRQNKLKDKLKELEDTLIQSKIINYRWNENNLHLLLSTGLIVNIKVNEQSGDIASISFNKQLSAKLQVNIICDGIILGQQVICICNDGHVLGYGGSWKDGWLLEGGPRRRIHSHGEWLVVWGRPGSEHPQPWSPLARDHQRANLHLYWLGIRGPELLAYKNTDGEPFIVIISKIFQQTLISVEQKVTQRGAVSVEVSSLELSGNSLKTVAITAVPLQTQVSCCELSSNEAYLLICCIDSTLALLDRNRGSTRTVKASFIPTLCTWQKQGALMAICNEKGQFQYYDVALNCVKNQIISEDEIQSNLLDLTGFFHSQVSVVSLNWESNNMLVALEQGPIICITHIPHSLSFVSLSKKYIDLSEIKKAIGLLLSWPFGEDSFYILQKIVSYLLKRPMTDDVAQQLQDALGCYHASAVPLSAELRNQFGSQVLSLTRRYFHQLVRAGMYETAFLLAVDVVHHDLFMDLHYVAVKIGETEMAAAARAQASALVSRCSSEASNCSNSSCSECSSTNENGEKEKVSNRNITTKTTNISSSETANDNLLSTNFNQPDLPETAYEVPKLNPLRINYVKPPQVPEKFIKSNSPIVPPLPLNFSFPNLLNSNLGIPLMGSPESTNTHRPLVPTTLLKHPHVAINQKHNNFQSKMKGITCPNFDGITKPLISAGNYPMKFEEVNKLTTTLDGMELKRTSLKKTELSNYGEISAATSFSTNDLTNFGEYSHSSILRTNQTSNFGGKVHSNFISKFDNFPCDNKMNPVQNVRMSSFMPTRPVFTPPLPITNNSSHFPTPPLLPSRIDTELPSFCPTSSINTKKPQSKVKFSDTVTAFIVPEVKRPIRPAPPSHVMDPQKELADSLPLCHPNEDYLKDFAPVRQSKEEENRDLPKIKVVHFGVV</sequence>
<dbReference type="InterPro" id="IPR024511">
    <property type="entry name" value="Frtz"/>
</dbReference>
<evidence type="ECO:0000313" key="14">
    <source>
        <dbReference type="EMBL" id="KAK9891576.1"/>
    </source>
</evidence>
<dbReference type="GO" id="GO:0005886">
    <property type="term" value="C:plasma membrane"/>
    <property type="evidence" value="ECO:0007669"/>
    <property type="project" value="UniProtKB-SubCell"/>
</dbReference>
<evidence type="ECO:0000256" key="10">
    <source>
        <dbReference type="ARBA" id="ARBA00023136"/>
    </source>
</evidence>
<comment type="subcellular location">
    <subcellularLocation>
        <location evidence="1">Cell membrane</location>
    </subcellularLocation>
    <subcellularLocation>
        <location evidence="2">Cytoplasm</location>
        <location evidence="2">Cytoskeleton</location>
        <location evidence="2">Cilium axoneme</location>
    </subcellularLocation>
</comment>
<evidence type="ECO:0000256" key="7">
    <source>
        <dbReference type="ARBA" id="ARBA00022737"/>
    </source>
</evidence>
<dbReference type="Proteomes" id="UP001431783">
    <property type="component" value="Unassembled WGS sequence"/>
</dbReference>
<keyword evidence="6" id="KW-0853">WD repeat</keyword>
<keyword evidence="15" id="KW-1185">Reference proteome</keyword>
<dbReference type="PANTHER" id="PTHR13667:SF5">
    <property type="entry name" value="WD REPEAT-CONTAINING AND PLANAR CELL POLARITY EFFECTOR PROTEIN FRITZ HOMOLOG"/>
    <property type="match status" value="1"/>
</dbReference>
<evidence type="ECO:0000256" key="12">
    <source>
        <dbReference type="ARBA" id="ARBA00023273"/>
    </source>
</evidence>
<evidence type="ECO:0000313" key="15">
    <source>
        <dbReference type="Proteomes" id="UP001431783"/>
    </source>
</evidence>
<keyword evidence="7" id="KW-0677">Repeat</keyword>
<name>A0AAW1VEF9_9CUCU</name>